<keyword evidence="2" id="KW-1185">Reference proteome</keyword>
<reference evidence="1 2" key="1">
    <citation type="journal article" date="2019" name="Nat. Ecol. Evol.">
        <title>Megaphylogeny resolves global patterns of mushroom evolution.</title>
        <authorList>
            <person name="Varga T."/>
            <person name="Krizsan K."/>
            <person name="Foldi C."/>
            <person name="Dima B."/>
            <person name="Sanchez-Garcia M."/>
            <person name="Sanchez-Ramirez S."/>
            <person name="Szollosi G.J."/>
            <person name="Szarkandi J.G."/>
            <person name="Papp V."/>
            <person name="Albert L."/>
            <person name="Andreopoulos W."/>
            <person name="Angelini C."/>
            <person name="Antonin V."/>
            <person name="Barry K.W."/>
            <person name="Bougher N.L."/>
            <person name="Buchanan P."/>
            <person name="Buyck B."/>
            <person name="Bense V."/>
            <person name="Catcheside P."/>
            <person name="Chovatia M."/>
            <person name="Cooper J."/>
            <person name="Damon W."/>
            <person name="Desjardin D."/>
            <person name="Finy P."/>
            <person name="Geml J."/>
            <person name="Haridas S."/>
            <person name="Hughes K."/>
            <person name="Justo A."/>
            <person name="Karasinski D."/>
            <person name="Kautmanova I."/>
            <person name="Kiss B."/>
            <person name="Kocsube S."/>
            <person name="Kotiranta H."/>
            <person name="LaButti K.M."/>
            <person name="Lechner B.E."/>
            <person name="Liimatainen K."/>
            <person name="Lipzen A."/>
            <person name="Lukacs Z."/>
            <person name="Mihaltcheva S."/>
            <person name="Morgado L.N."/>
            <person name="Niskanen T."/>
            <person name="Noordeloos M.E."/>
            <person name="Ohm R.A."/>
            <person name="Ortiz-Santana B."/>
            <person name="Ovrebo C."/>
            <person name="Racz N."/>
            <person name="Riley R."/>
            <person name="Savchenko A."/>
            <person name="Shiryaev A."/>
            <person name="Soop K."/>
            <person name="Spirin V."/>
            <person name="Szebenyi C."/>
            <person name="Tomsovsky M."/>
            <person name="Tulloss R.E."/>
            <person name="Uehling J."/>
            <person name="Grigoriev I.V."/>
            <person name="Vagvolgyi C."/>
            <person name="Papp T."/>
            <person name="Martin F.M."/>
            <person name="Miettinen O."/>
            <person name="Hibbett D.S."/>
            <person name="Nagy L.G."/>
        </authorList>
    </citation>
    <scope>NUCLEOTIDE SEQUENCE [LARGE SCALE GENOMIC DNA]</scope>
    <source>
        <strain evidence="1 2">NL-1719</strain>
    </source>
</reference>
<sequence length="892" mass="97043">MSSFIRQQVDPNRPDGYWVETFPFQASQDATDPPHLIGYGLGTSQADSKVLLYLNPYNASVAPNDPSKKDLPWEKREIAELRFPVACTIADISGNGLNDVILSDEYGPSMDDIWPDGGRVSWFENVGLNSNVHWRRRFIGKSPGMHRLKAGHFTRTDKVQIVAVPIVIKSSDLTSPAPVIIYTAPNDPLASPPDDDSVGWLNETPFPNSFRLVHDVYIFKREGQLDQIVLAGREGVSLVWFDTREGWLTKNLGLGCPEVPPNPYWGSGSVAVAKVGNDHTGYMGSSEGFHGNIVSAYIKPPSSPQNTLDGVNWTRVVLHDFGPLNAGHTGSIHQVICADIDGDGVDEILVALMGSDPPSWEKTGVWCFKPIDLEKGTFTRIKLSDDSAGRIAIGDLTNRGLVDYATISYSVPGYFESPGPAVNCYASAPIRAQRLNDEVLFLLPNPTEAKIIDEVEFLDVSSRKLSLVVLPARTGFNVGTNGGVKVILGELTWTDANGERQSRTQATTPFGTASNIVDSELGMVEAGPDGAAFMLLKPSTTSGTPPYSDMSQLVAHNIFPPRFPADIRDMQFPWVKVEDRPWANGRFKDLEFYNLIGFQVKLANDSLQHVCHIQLWTAGVGVSAGFHNHTGDFFCEIHSCIVNGTGQGGMSWATVADDIFDANDPDPSQYNSIIVPDMHEHGPLWRTQGDGLPAFRRNSSIDYPWHAWLAGPTGPAQAFDVWIAFEFPPLGAAELRPNTIVPPPTTYLLRHATSEIVATVRDGDSTDGTPIIGTPLDSSVQASPQQWAVNVVTGTKTLTIKNVGSGSFATTNWPPVSGQSLAGSRSLALLGITSNWVFTEHDGGSVKIWLVGTNLVWTLNVNNQVVLEVERTGDSKQSWNLVPVLGPVETAE</sequence>
<dbReference type="Proteomes" id="UP000308600">
    <property type="component" value="Unassembled WGS sequence"/>
</dbReference>
<evidence type="ECO:0000313" key="1">
    <source>
        <dbReference type="EMBL" id="TFK62262.1"/>
    </source>
</evidence>
<accession>A0ACD3A9I2</accession>
<gene>
    <name evidence="1" type="ORF">BDN72DRAFT_804328</name>
</gene>
<evidence type="ECO:0000313" key="2">
    <source>
        <dbReference type="Proteomes" id="UP000308600"/>
    </source>
</evidence>
<proteinExistence type="predicted"/>
<organism evidence="1 2">
    <name type="scientific">Pluteus cervinus</name>
    <dbReference type="NCBI Taxonomy" id="181527"/>
    <lineage>
        <taxon>Eukaryota</taxon>
        <taxon>Fungi</taxon>
        <taxon>Dikarya</taxon>
        <taxon>Basidiomycota</taxon>
        <taxon>Agaricomycotina</taxon>
        <taxon>Agaricomycetes</taxon>
        <taxon>Agaricomycetidae</taxon>
        <taxon>Agaricales</taxon>
        <taxon>Pluteineae</taxon>
        <taxon>Pluteaceae</taxon>
        <taxon>Pluteus</taxon>
    </lineage>
</organism>
<dbReference type="EMBL" id="ML208594">
    <property type="protein sequence ID" value="TFK62262.1"/>
    <property type="molecule type" value="Genomic_DNA"/>
</dbReference>
<protein>
    <submittedName>
        <fullName evidence="1">Uncharacterized protein</fullName>
    </submittedName>
</protein>
<name>A0ACD3A9I2_9AGAR</name>